<dbReference type="GO" id="GO:0005737">
    <property type="term" value="C:cytoplasm"/>
    <property type="evidence" value="ECO:0007669"/>
    <property type="project" value="TreeGrafter"/>
</dbReference>
<dbReference type="GO" id="GO:0042771">
    <property type="term" value="P:intrinsic apoptotic signaling pathway in response to DNA damage by p53 class mediator"/>
    <property type="evidence" value="ECO:0007669"/>
    <property type="project" value="TreeGrafter"/>
</dbReference>
<feature type="domain" description="Protein kinase" evidence="8">
    <location>
        <begin position="42"/>
        <end position="344"/>
    </location>
</feature>
<dbReference type="Pfam" id="PF00069">
    <property type="entry name" value="Pkinase"/>
    <property type="match status" value="1"/>
</dbReference>
<keyword evidence="2" id="KW-0808">Transferase</keyword>
<keyword evidence="1 7" id="KW-0723">Serine/threonine-protein kinase</keyword>
<evidence type="ECO:0000256" key="3">
    <source>
        <dbReference type="ARBA" id="ARBA00022741"/>
    </source>
</evidence>
<dbReference type="Proteomes" id="UP000694389">
    <property type="component" value="Unassembled WGS sequence"/>
</dbReference>
<dbReference type="InterPro" id="IPR000719">
    <property type="entry name" value="Prot_kinase_dom"/>
</dbReference>
<keyword evidence="10" id="KW-1185">Reference proteome</keyword>
<dbReference type="Gene3D" id="1.10.510.10">
    <property type="entry name" value="Transferase(Phosphotransferase) domain 1"/>
    <property type="match status" value="1"/>
</dbReference>
<dbReference type="PROSITE" id="PS50011">
    <property type="entry name" value="PROTEIN_KINASE_DOM"/>
    <property type="match status" value="1"/>
</dbReference>
<dbReference type="GO" id="GO:0004674">
    <property type="term" value="F:protein serine/threonine kinase activity"/>
    <property type="evidence" value="ECO:0007669"/>
    <property type="project" value="UniProtKB-KW"/>
</dbReference>
<dbReference type="Gene3D" id="3.30.200.20">
    <property type="entry name" value="Phosphorylase Kinase, domain 1"/>
    <property type="match status" value="1"/>
</dbReference>
<dbReference type="GO" id="GO:0045944">
    <property type="term" value="P:positive regulation of transcription by RNA polymerase II"/>
    <property type="evidence" value="ECO:0007669"/>
    <property type="project" value="TreeGrafter"/>
</dbReference>
<dbReference type="Ensembl" id="ENSDLAT00005031118.2">
    <property type="protein sequence ID" value="ENSDLAP00005029166.2"/>
    <property type="gene ID" value="ENSDLAG00005013118.2"/>
</dbReference>
<keyword evidence="3 6" id="KW-0547">Nucleotide-binding</keyword>
<comment type="similarity">
    <text evidence="7">Belongs to the protein kinase superfamily.</text>
</comment>
<reference evidence="9" key="1">
    <citation type="submission" date="2025-08" db="UniProtKB">
        <authorList>
            <consortium name="Ensembl"/>
        </authorList>
    </citation>
    <scope>IDENTIFICATION</scope>
</reference>
<dbReference type="InterPro" id="IPR050494">
    <property type="entry name" value="Ser_Thr_dual-spec_kinase"/>
</dbReference>
<evidence type="ECO:0000256" key="6">
    <source>
        <dbReference type="PROSITE-ProRule" id="PRU10141"/>
    </source>
</evidence>
<dbReference type="GO" id="GO:0003713">
    <property type="term" value="F:transcription coactivator activity"/>
    <property type="evidence" value="ECO:0007669"/>
    <property type="project" value="TreeGrafter"/>
</dbReference>
<dbReference type="InterPro" id="IPR008271">
    <property type="entry name" value="Ser/Thr_kinase_AS"/>
</dbReference>
<evidence type="ECO:0000256" key="4">
    <source>
        <dbReference type="ARBA" id="ARBA00022777"/>
    </source>
</evidence>
<dbReference type="PROSITE" id="PS00108">
    <property type="entry name" value="PROTEIN_KINASE_ST"/>
    <property type="match status" value="1"/>
</dbReference>
<dbReference type="SMART" id="SM00220">
    <property type="entry name" value="S_TKc"/>
    <property type="match status" value="1"/>
</dbReference>
<dbReference type="PANTHER" id="PTHR24058">
    <property type="entry name" value="DUAL SPECIFICITY PROTEIN KINASE"/>
    <property type="match status" value="1"/>
</dbReference>
<reference evidence="9" key="2">
    <citation type="submission" date="2025-09" db="UniProtKB">
        <authorList>
            <consortium name="Ensembl"/>
        </authorList>
    </citation>
    <scope>IDENTIFICATION</scope>
</reference>
<dbReference type="PROSITE" id="PS00107">
    <property type="entry name" value="PROTEIN_KINASE_ATP"/>
    <property type="match status" value="1"/>
</dbReference>
<organism evidence="9 10">
    <name type="scientific">Dicentrarchus labrax</name>
    <name type="common">European seabass</name>
    <name type="synonym">Morone labrax</name>
    <dbReference type="NCBI Taxonomy" id="13489"/>
    <lineage>
        <taxon>Eukaryota</taxon>
        <taxon>Metazoa</taxon>
        <taxon>Chordata</taxon>
        <taxon>Craniata</taxon>
        <taxon>Vertebrata</taxon>
        <taxon>Euteleostomi</taxon>
        <taxon>Actinopterygii</taxon>
        <taxon>Neopterygii</taxon>
        <taxon>Teleostei</taxon>
        <taxon>Neoteleostei</taxon>
        <taxon>Acanthomorphata</taxon>
        <taxon>Eupercaria</taxon>
        <taxon>Moronidae</taxon>
        <taxon>Dicentrarchus</taxon>
    </lineage>
</organism>
<feature type="binding site" evidence="6">
    <location>
        <position position="75"/>
    </location>
    <ligand>
        <name>ATP</name>
        <dbReference type="ChEBI" id="CHEBI:30616"/>
    </ligand>
</feature>
<name>A0A8C4GS07_DICLA</name>
<dbReference type="SUPFAM" id="SSF56112">
    <property type="entry name" value="Protein kinase-like (PK-like)"/>
    <property type="match status" value="1"/>
</dbReference>
<dbReference type="AlphaFoldDB" id="A0A8C4GS07"/>
<keyword evidence="5 6" id="KW-0067">ATP-binding</keyword>
<dbReference type="InterPro" id="IPR017441">
    <property type="entry name" value="Protein_kinase_ATP_BS"/>
</dbReference>
<evidence type="ECO:0000256" key="5">
    <source>
        <dbReference type="ARBA" id="ARBA00022840"/>
    </source>
</evidence>
<dbReference type="GO" id="GO:0007224">
    <property type="term" value="P:smoothened signaling pathway"/>
    <property type="evidence" value="ECO:0007669"/>
    <property type="project" value="TreeGrafter"/>
</dbReference>
<evidence type="ECO:0000256" key="7">
    <source>
        <dbReference type="RuleBase" id="RU000304"/>
    </source>
</evidence>
<dbReference type="GO" id="GO:0005524">
    <property type="term" value="F:ATP binding"/>
    <property type="evidence" value="ECO:0007669"/>
    <property type="project" value="UniProtKB-UniRule"/>
</dbReference>
<accession>A0A8C4GS07</accession>
<dbReference type="GO" id="GO:0003714">
    <property type="term" value="F:transcription corepressor activity"/>
    <property type="evidence" value="ECO:0007669"/>
    <property type="project" value="TreeGrafter"/>
</dbReference>
<dbReference type="GO" id="GO:0016605">
    <property type="term" value="C:PML body"/>
    <property type="evidence" value="ECO:0007669"/>
    <property type="project" value="TreeGrafter"/>
</dbReference>
<keyword evidence="4" id="KW-0418">Kinase</keyword>
<protein>
    <recommendedName>
        <fullName evidence="8">Protein kinase domain-containing protein</fullName>
    </recommendedName>
</protein>
<dbReference type="PANTHER" id="PTHR24058:SF53">
    <property type="entry name" value="HOMEODOMAIN-INTERACTING PROTEIN KINASE 2"/>
    <property type="match status" value="1"/>
</dbReference>
<evidence type="ECO:0000256" key="1">
    <source>
        <dbReference type="ARBA" id="ARBA00022527"/>
    </source>
</evidence>
<evidence type="ECO:0000256" key="2">
    <source>
        <dbReference type="ARBA" id="ARBA00022679"/>
    </source>
</evidence>
<evidence type="ECO:0000313" key="9">
    <source>
        <dbReference type="Ensembl" id="ENSDLAP00005029166.2"/>
    </source>
</evidence>
<dbReference type="GO" id="GO:0004713">
    <property type="term" value="F:protein tyrosine kinase activity"/>
    <property type="evidence" value="ECO:0007669"/>
    <property type="project" value="TreeGrafter"/>
</dbReference>
<proteinExistence type="inferred from homology"/>
<dbReference type="GO" id="GO:0046332">
    <property type="term" value="F:SMAD binding"/>
    <property type="evidence" value="ECO:0007669"/>
    <property type="project" value="TreeGrafter"/>
</dbReference>
<dbReference type="InterPro" id="IPR011009">
    <property type="entry name" value="Kinase-like_dom_sf"/>
</dbReference>
<evidence type="ECO:0000259" key="8">
    <source>
        <dbReference type="PROSITE" id="PS50011"/>
    </source>
</evidence>
<evidence type="ECO:0000313" key="10">
    <source>
        <dbReference type="Proteomes" id="UP000694389"/>
    </source>
</evidence>
<sequence>RQSVPSPLNIIGTIKPLDMAGDKEAKGNHKIKEFLCGKTKLYQIIKFLGEGTYGKVAQCINVSTQEKIAVKIVRKDMPWAAKKELAMLGQLTGLQQNENNLVRFVEHFTDDGHVCLAFEMLDMSLYDMMKESCFEPLQLSEIRVITQQMLVALNSLKSIGLAHADIKPDNVMLVNHKLQPFKVKLIDFGQAFLVSKKPRNILIQGLGYRAPEVILGLPLNEAIDMWGLGCLLAFLYLGKHLYPTRCDRAKVFFKKEKKGSHTSIWRLNTPAEYKLATFCDNRITKGVFEKLTSLDDLAKIYPEVKDGPEYQDTLAFISLLKGMLQVDAERRITPSQALGKNPTQTHANKKFGLPAKSSGLLTPRRFYFHVSVANPRPLVLSHTGTHRKRQEVFTWDNLSNEHEEVIGLNIFRQSCFRVII</sequence>
<dbReference type="GeneTree" id="ENSGT00940000155356"/>